<protein>
    <recommendedName>
        <fullName evidence="3">DUF4019 domain-containing protein</fullName>
    </recommendedName>
</protein>
<organism evidence="1 2">
    <name type="scientific">Endozoicomonas lisbonensis</name>
    <dbReference type="NCBI Taxonomy" id="3120522"/>
    <lineage>
        <taxon>Bacteria</taxon>
        <taxon>Pseudomonadati</taxon>
        <taxon>Pseudomonadota</taxon>
        <taxon>Gammaproteobacteria</taxon>
        <taxon>Oceanospirillales</taxon>
        <taxon>Endozoicomonadaceae</taxon>
        <taxon>Endozoicomonas</taxon>
    </lineage>
</organism>
<dbReference type="Proteomes" id="UP001549366">
    <property type="component" value="Unassembled WGS sequence"/>
</dbReference>
<sequence>MIYKTKFTNKDSAIETVTFIQVGDEWKAVGYFIK</sequence>
<dbReference type="InterPro" id="IPR025091">
    <property type="entry name" value="DUF4019"/>
</dbReference>
<accession>A0ABV2SJU5</accession>
<proteinExistence type="predicted"/>
<gene>
    <name evidence="1" type="ORF">V5J35_003217</name>
</gene>
<evidence type="ECO:0000313" key="2">
    <source>
        <dbReference type="Proteomes" id="UP001549366"/>
    </source>
</evidence>
<evidence type="ECO:0008006" key="3">
    <source>
        <dbReference type="Google" id="ProtNLM"/>
    </source>
</evidence>
<keyword evidence="2" id="KW-1185">Reference proteome</keyword>
<comment type="caution">
    <text evidence="1">The sequence shown here is derived from an EMBL/GenBank/DDBJ whole genome shotgun (WGS) entry which is preliminary data.</text>
</comment>
<reference evidence="1 2" key="1">
    <citation type="submission" date="2024-06" db="EMBL/GenBank/DDBJ databases">
        <title>Genomic Encyclopedia of Type Strains, Phase V (KMG-V): Genome sequencing to study the core and pangenomes of soil and plant-associated prokaryotes.</title>
        <authorList>
            <person name="Whitman W."/>
        </authorList>
    </citation>
    <scope>NUCLEOTIDE SEQUENCE [LARGE SCALE GENOMIC DNA]</scope>
    <source>
        <strain evidence="1 2">NE40</strain>
    </source>
</reference>
<name>A0ABV2SJU5_9GAMM</name>
<dbReference type="Pfam" id="PF13211">
    <property type="entry name" value="DUF4019"/>
    <property type="match status" value="1"/>
</dbReference>
<dbReference type="EMBL" id="JBEWTB010000002">
    <property type="protein sequence ID" value="MET4758025.1"/>
    <property type="molecule type" value="Genomic_DNA"/>
</dbReference>
<evidence type="ECO:0000313" key="1">
    <source>
        <dbReference type="EMBL" id="MET4758025.1"/>
    </source>
</evidence>